<proteinExistence type="predicted"/>
<name>A0A814TBU0_9BILA</name>
<organism evidence="2 3">
    <name type="scientific">Adineta steineri</name>
    <dbReference type="NCBI Taxonomy" id="433720"/>
    <lineage>
        <taxon>Eukaryota</taxon>
        <taxon>Metazoa</taxon>
        <taxon>Spiralia</taxon>
        <taxon>Gnathifera</taxon>
        <taxon>Rotifera</taxon>
        <taxon>Eurotatoria</taxon>
        <taxon>Bdelloidea</taxon>
        <taxon>Adinetida</taxon>
        <taxon>Adinetidae</taxon>
        <taxon>Adineta</taxon>
    </lineage>
</organism>
<dbReference type="Pfam" id="PF02010">
    <property type="entry name" value="REJ"/>
    <property type="match status" value="2"/>
</dbReference>
<sequence>MFDEFEKWKYEYYCRIYGSYNFPNFQGVLLTIEHSKTDPYNPSCLSNQSELIFGNLTTSPNSSLTVLGGSLQSNQIYQFMVYMENRKNSSIQATGYVLVTVDDTHPQLIVIGCVISILCVPNLEYQFVNPTTQVALFAICVGNCINLQSIKWNIYQGSDNSTSSNSTQWTLFNNTILYENIWFFGKNTSNFTATNQLFLNNLQINLWRFEVVYTFLNETSTSALNFIINQPPYNGSCSINSMNGTTTTLFTITCPNWYDEDGIKDYSLYGISIASNRCYQLSLALSSMATQIPYEDAQIAANQLIQCASNVLTAVNGPLQERTSTLDLDYSRANMVPTDYDTDLESAWSNTTNQINSQVTSIISLITSSLNIHLNIGQNSIINTSQTYMSLETISTQSLSNRIVKQIENAQFHIPSDFNLNTNDNSSISLRKWKYTYYCRIYGLYNFPNFQGILLPIENSKIDPYNPSCLSNQSGLIFGNLTLSPNSSLTILGGSLQSNQIYQFMVYMENRKNSSIQATGYVLVTVDDTHPQLIVIGCVISILCVPNLEYQFVNPTTQVALFAICVGNCINLQNIKWNIYQGSDNSSSNYTQWTLFNNTILYENIWFFGKNTSNFTATNQLFLNNPPIDLWRFEVVYTFLNETSTSALNFIINQPPYNGSCSINPMNGTTTTLFTITCPNWYDEDGVKDYSLYGKVIF</sequence>
<feature type="domain" description="PKD/REJ-like" evidence="1">
    <location>
        <begin position="432"/>
        <end position="692"/>
    </location>
</feature>
<reference evidence="2" key="1">
    <citation type="submission" date="2021-02" db="EMBL/GenBank/DDBJ databases">
        <authorList>
            <person name="Nowell W R."/>
        </authorList>
    </citation>
    <scope>NUCLEOTIDE SEQUENCE</scope>
</reference>
<accession>A0A814TBU0</accession>
<protein>
    <recommendedName>
        <fullName evidence="1">PKD/REJ-like domain-containing protein</fullName>
    </recommendedName>
</protein>
<evidence type="ECO:0000313" key="3">
    <source>
        <dbReference type="Proteomes" id="UP000663845"/>
    </source>
</evidence>
<dbReference type="Proteomes" id="UP000663845">
    <property type="component" value="Unassembled WGS sequence"/>
</dbReference>
<evidence type="ECO:0000313" key="2">
    <source>
        <dbReference type="EMBL" id="CAF1158697.1"/>
    </source>
</evidence>
<comment type="caution">
    <text evidence="2">The sequence shown here is derived from an EMBL/GenBank/DDBJ whole genome shotgun (WGS) entry which is preliminary data.</text>
</comment>
<gene>
    <name evidence="2" type="ORF">JYZ213_LOCUS24522</name>
</gene>
<dbReference type="InterPro" id="IPR002859">
    <property type="entry name" value="PKD/REJ-like"/>
</dbReference>
<dbReference type="EMBL" id="CAJNOG010000302">
    <property type="protein sequence ID" value="CAF1158697.1"/>
    <property type="molecule type" value="Genomic_DNA"/>
</dbReference>
<dbReference type="AlphaFoldDB" id="A0A814TBU0"/>
<evidence type="ECO:0000259" key="1">
    <source>
        <dbReference type="Pfam" id="PF02010"/>
    </source>
</evidence>
<feature type="domain" description="PKD/REJ-like" evidence="1">
    <location>
        <begin position="36"/>
        <end position="275"/>
    </location>
</feature>